<keyword evidence="1" id="KW-1133">Transmembrane helix</keyword>
<dbReference type="RefSeq" id="WP_142718410.1">
    <property type="nucleotide sequence ID" value="NZ_FXTC01000005.1"/>
</dbReference>
<protein>
    <submittedName>
        <fullName evidence="2">Uncharacterized protein</fullName>
    </submittedName>
</protein>
<feature type="transmembrane region" description="Helical" evidence="1">
    <location>
        <begin position="29"/>
        <end position="49"/>
    </location>
</feature>
<dbReference type="AlphaFoldDB" id="A0A521DJZ6"/>
<dbReference type="EMBL" id="FXTC01000005">
    <property type="protein sequence ID" value="SMO72017.1"/>
    <property type="molecule type" value="Genomic_DNA"/>
</dbReference>
<evidence type="ECO:0000313" key="2">
    <source>
        <dbReference type="EMBL" id="SMO72017.1"/>
    </source>
</evidence>
<sequence>MKTIIHTIQCYALWVDRKWKFLPVKRQRILTKFFLVGYTVLTILMIVSICASTGNKTNTMFIGHVSTISGHAALKKISENKDSVSQIKKKNYNERFK</sequence>
<organism evidence="2 3">
    <name type="scientific">Chryseobacterium rhizoplanae</name>
    <dbReference type="NCBI Taxonomy" id="1609531"/>
    <lineage>
        <taxon>Bacteria</taxon>
        <taxon>Pseudomonadati</taxon>
        <taxon>Bacteroidota</taxon>
        <taxon>Flavobacteriia</taxon>
        <taxon>Flavobacteriales</taxon>
        <taxon>Weeksellaceae</taxon>
        <taxon>Chryseobacterium group</taxon>
        <taxon>Chryseobacterium</taxon>
    </lineage>
</organism>
<accession>A0A521DJZ6</accession>
<keyword evidence="1" id="KW-0812">Transmembrane</keyword>
<proteinExistence type="predicted"/>
<keyword evidence="3" id="KW-1185">Reference proteome</keyword>
<name>A0A521DJZ6_9FLAO</name>
<evidence type="ECO:0000313" key="3">
    <source>
        <dbReference type="Proteomes" id="UP000316916"/>
    </source>
</evidence>
<dbReference type="Proteomes" id="UP000316916">
    <property type="component" value="Unassembled WGS sequence"/>
</dbReference>
<reference evidence="2 3" key="1">
    <citation type="submission" date="2017-05" db="EMBL/GenBank/DDBJ databases">
        <authorList>
            <person name="Varghese N."/>
            <person name="Submissions S."/>
        </authorList>
    </citation>
    <scope>NUCLEOTIDE SEQUENCE [LARGE SCALE GENOMIC DNA]</scope>
    <source>
        <strain evidence="2 3">DSM 29371</strain>
    </source>
</reference>
<gene>
    <name evidence="2" type="ORF">SAMN06265171_105189</name>
</gene>
<evidence type="ECO:0000256" key="1">
    <source>
        <dbReference type="SAM" id="Phobius"/>
    </source>
</evidence>
<keyword evidence="1" id="KW-0472">Membrane</keyword>